<reference evidence="1 2" key="1">
    <citation type="submission" date="2020-08" db="EMBL/GenBank/DDBJ databases">
        <title>Genomic Encyclopedia of Type Strains, Phase IV (KMG-IV): sequencing the most valuable type-strain genomes for metagenomic binning, comparative biology and taxonomic classification.</title>
        <authorList>
            <person name="Goeker M."/>
        </authorList>
    </citation>
    <scope>NUCLEOTIDE SEQUENCE [LARGE SCALE GENOMIC DNA]</scope>
    <source>
        <strain evidence="1 2">DSM 24163</strain>
    </source>
</reference>
<proteinExistence type="predicted"/>
<dbReference type="Pfam" id="PF12686">
    <property type="entry name" value="DUF3800"/>
    <property type="match status" value="1"/>
</dbReference>
<dbReference type="EMBL" id="JACHHP010000002">
    <property type="protein sequence ID" value="MBB5207842.1"/>
    <property type="molecule type" value="Genomic_DNA"/>
</dbReference>
<organism evidence="1 2">
    <name type="scientific">Chiayiivirga flava</name>
    <dbReference type="NCBI Taxonomy" id="659595"/>
    <lineage>
        <taxon>Bacteria</taxon>
        <taxon>Pseudomonadati</taxon>
        <taxon>Pseudomonadota</taxon>
        <taxon>Gammaproteobacteria</taxon>
        <taxon>Lysobacterales</taxon>
        <taxon>Lysobacteraceae</taxon>
        <taxon>Chiayiivirga</taxon>
    </lineage>
</organism>
<evidence type="ECO:0008006" key="3">
    <source>
        <dbReference type="Google" id="ProtNLM"/>
    </source>
</evidence>
<keyword evidence="2" id="KW-1185">Reference proteome</keyword>
<sequence length="285" mass="32844">MHFFYIDESGDTGANLADQYQPIFVLGGISVRDEGWNITQERLSQIISDYFGGNTPNDFELHSKELLCPAGDGPFSGHDLQPRCELALRLLGLLEERAHGVHYLAIDKQALAVTNHDAPVPYGSNQPYPIGFDYLITYINWYVRDRLGISARGMVILDQKDQHHGLIEQLMHERRFGGVPAHRVKWVVEFSYSVDSQKNPMIQLSDLVIYCTKRFIEIEKGHRDAWSQDAKNFYAKCYSIIRGRVVRTTLVERNGRYMDRLNAFIAAVRVEPRVQWRRHYDLADD</sequence>
<evidence type="ECO:0000313" key="2">
    <source>
        <dbReference type="Proteomes" id="UP000521199"/>
    </source>
</evidence>
<dbReference type="AlphaFoldDB" id="A0A7W8D6Y6"/>
<gene>
    <name evidence="1" type="ORF">HNQ52_001371</name>
</gene>
<accession>A0A7W8D6Y6</accession>
<dbReference type="RefSeq" id="WP_183960361.1">
    <property type="nucleotide sequence ID" value="NZ_JACHHP010000002.1"/>
</dbReference>
<dbReference type="InterPro" id="IPR024524">
    <property type="entry name" value="DUF3800"/>
</dbReference>
<name>A0A7W8D6Y6_9GAMM</name>
<dbReference type="Proteomes" id="UP000521199">
    <property type="component" value="Unassembled WGS sequence"/>
</dbReference>
<comment type="caution">
    <text evidence="1">The sequence shown here is derived from an EMBL/GenBank/DDBJ whole genome shotgun (WGS) entry which is preliminary data.</text>
</comment>
<evidence type="ECO:0000313" key="1">
    <source>
        <dbReference type="EMBL" id="MBB5207842.1"/>
    </source>
</evidence>
<protein>
    <recommendedName>
        <fullName evidence="3">DUF3800 domain-containing protein</fullName>
    </recommendedName>
</protein>